<name>A0A0H1RC52_9HYPH</name>
<feature type="compositionally biased region" description="Basic residues" evidence="1">
    <location>
        <begin position="75"/>
        <end position="85"/>
    </location>
</feature>
<reference evidence="2 3" key="1">
    <citation type="submission" date="2015-05" db="EMBL/GenBank/DDBJ databases">
        <title>Draft genome sequence of Microvirga vignae strain BR3299, a novel nitrogen fixing bacteria isolated from Brazil semi-aired region.</title>
        <authorList>
            <person name="Zilli J.E."/>
            <person name="Passos S.R."/>
            <person name="Leite J."/>
            <person name="Baldani J.I."/>
            <person name="Xavier G.R."/>
            <person name="Rumjaneck N.G."/>
            <person name="Simoes-Araujo J.L."/>
        </authorList>
    </citation>
    <scope>NUCLEOTIDE SEQUENCE [LARGE SCALE GENOMIC DNA]</scope>
    <source>
        <strain evidence="2 3">BR3299</strain>
    </source>
</reference>
<organism evidence="2 3">
    <name type="scientific">Microvirga vignae</name>
    <dbReference type="NCBI Taxonomy" id="1225564"/>
    <lineage>
        <taxon>Bacteria</taxon>
        <taxon>Pseudomonadati</taxon>
        <taxon>Pseudomonadota</taxon>
        <taxon>Alphaproteobacteria</taxon>
        <taxon>Hyphomicrobiales</taxon>
        <taxon>Methylobacteriaceae</taxon>
        <taxon>Microvirga</taxon>
    </lineage>
</organism>
<dbReference type="Proteomes" id="UP000035489">
    <property type="component" value="Unassembled WGS sequence"/>
</dbReference>
<feature type="compositionally biased region" description="Basic and acidic residues" evidence="1">
    <location>
        <begin position="30"/>
        <end position="47"/>
    </location>
</feature>
<comment type="caution">
    <text evidence="2">The sequence shown here is derived from an EMBL/GenBank/DDBJ whole genome shotgun (WGS) entry which is preliminary data.</text>
</comment>
<evidence type="ECO:0000313" key="3">
    <source>
        <dbReference type="Proteomes" id="UP000035489"/>
    </source>
</evidence>
<dbReference type="PATRIC" id="fig|1225564.3.peg.3816"/>
<evidence type="ECO:0000256" key="1">
    <source>
        <dbReference type="SAM" id="MobiDB-lite"/>
    </source>
</evidence>
<accession>A0A0H1RC52</accession>
<evidence type="ECO:0000313" key="2">
    <source>
        <dbReference type="EMBL" id="KLK92411.1"/>
    </source>
</evidence>
<feature type="region of interest" description="Disordered" evidence="1">
    <location>
        <begin position="1"/>
        <end position="85"/>
    </location>
</feature>
<dbReference type="RefSeq" id="WP_047189782.1">
    <property type="nucleotide sequence ID" value="NZ_LCYG01000036.1"/>
</dbReference>
<sequence length="85" mass="9119">MRQADSSEPAADGGGRTDHDAALTQLGLDLHQRDLGPGTEERAYERLMRRKDRTAMATETGRSGTAALAEAPHQLHSRGGAHVKT</sequence>
<gene>
    <name evidence="2" type="ORF">AA309_14670</name>
</gene>
<keyword evidence="3" id="KW-1185">Reference proteome</keyword>
<dbReference type="EMBL" id="LCYG01000036">
    <property type="protein sequence ID" value="KLK92411.1"/>
    <property type="molecule type" value="Genomic_DNA"/>
</dbReference>
<protein>
    <submittedName>
        <fullName evidence="2">Uncharacterized protein</fullName>
    </submittedName>
</protein>
<dbReference type="AlphaFoldDB" id="A0A0H1RC52"/>
<proteinExistence type="predicted"/>